<reference evidence="8" key="1">
    <citation type="submission" date="2016-06" db="UniProtKB">
        <authorList>
            <consortium name="WormBaseParasite"/>
        </authorList>
    </citation>
    <scope>IDENTIFICATION</scope>
</reference>
<name>A0A183D5Z1_9BILA</name>
<dbReference type="GO" id="GO:0005829">
    <property type="term" value="C:cytosol"/>
    <property type="evidence" value="ECO:0007669"/>
    <property type="project" value="GOC"/>
</dbReference>
<accession>A0A183D5Z1</accession>
<dbReference type="PANTHER" id="PTHR14042:SF24">
    <property type="entry name" value="PROTEIN DOPEY-1 HOMOLOG"/>
    <property type="match status" value="1"/>
</dbReference>
<evidence type="ECO:0000256" key="4">
    <source>
        <dbReference type="SAM" id="SignalP"/>
    </source>
</evidence>
<protein>
    <submittedName>
        <fullName evidence="8">Dopey_N domain-containing protein</fullName>
    </submittedName>
</protein>
<reference evidence="6 7" key="2">
    <citation type="submission" date="2018-11" db="EMBL/GenBank/DDBJ databases">
        <authorList>
            <consortium name="Pathogen Informatics"/>
        </authorList>
    </citation>
    <scope>NUCLEOTIDE SEQUENCE [LARGE SCALE GENOMIC DNA]</scope>
</reference>
<dbReference type="GO" id="GO:0005768">
    <property type="term" value="C:endosome"/>
    <property type="evidence" value="ECO:0007669"/>
    <property type="project" value="TreeGrafter"/>
</dbReference>
<evidence type="ECO:0000256" key="2">
    <source>
        <dbReference type="ARBA" id="ARBA00022927"/>
    </source>
</evidence>
<proteinExistence type="inferred from homology"/>
<sequence length="107" mass="11397">MILVLLLQMSSVLVGGTDVAAGAAQAASLSSNSKYRSYVAAVFQANAKFGDIPKAVTVAKRLSQCLHPALPHGVHLKALATYQQLFDILGRKDLPELLYLFAVGLFP</sequence>
<keyword evidence="7" id="KW-1185">Reference proteome</keyword>
<comment type="similarity">
    <text evidence="3">Belongs to the DOP1 family.</text>
</comment>
<dbReference type="OrthoDB" id="297643at2759"/>
<evidence type="ECO:0000256" key="3">
    <source>
        <dbReference type="ARBA" id="ARBA00046326"/>
    </source>
</evidence>
<evidence type="ECO:0000259" key="5">
    <source>
        <dbReference type="Pfam" id="PF04118"/>
    </source>
</evidence>
<dbReference type="EMBL" id="UYRT01007536">
    <property type="protein sequence ID" value="VDK42712.1"/>
    <property type="molecule type" value="Genomic_DNA"/>
</dbReference>
<gene>
    <name evidence="6" type="ORF">GPUH_LOCUS4132</name>
</gene>
<dbReference type="InterPro" id="IPR040314">
    <property type="entry name" value="DOP1"/>
</dbReference>
<keyword evidence="1" id="KW-0813">Transport</keyword>
<evidence type="ECO:0000313" key="6">
    <source>
        <dbReference type="EMBL" id="VDK42712.1"/>
    </source>
</evidence>
<organism evidence="8">
    <name type="scientific">Gongylonema pulchrum</name>
    <dbReference type="NCBI Taxonomy" id="637853"/>
    <lineage>
        <taxon>Eukaryota</taxon>
        <taxon>Metazoa</taxon>
        <taxon>Ecdysozoa</taxon>
        <taxon>Nematoda</taxon>
        <taxon>Chromadorea</taxon>
        <taxon>Rhabditida</taxon>
        <taxon>Spirurina</taxon>
        <taxon>Spiruromorpha</taxon>
        <taxon>Spiruroidea</taxon>
        <taxon>Gongylonematidae</taxon>
        <taxon>Gongylonema</taxon>
    </lineage>
</organism>
<keyword evidence="4" id="KW-0732">Signal</keyword>
<dbReference type="WBParaSite" id="GPUH_0000413901-mRNA-1">
    <property type="protein sequence ID" value="GPUH_0000413901-mRNA-1"/>
    <property type="gene ID" value="GPUH_0000413901"/>
</dbReference>
<dbReference type="GO" id="GO:0015031">
    <property type="term" value="P:protein transport"/>
    <property type="evidence" value="ECO:0007669"/>
    <property type="project" value="UniProtKB-KW"/>
</dbReference>
<feature type="signal peptide" evidence="4">
    <location>
        <begin position="1"/>
        <end position="16"/>
    </location>
</feature>
<feature type="chain" id="PRO_5043138606" evidence="4">
    <location>
        <begin position="17"/>
        <end position="107"/>
    </location>
</feature>
<dbReference type="InterPro" id="IPR007249">
    <property type="entry name" value="DOP1_N"/>
</dbReference>
<evidence type="ECO:0000313" key="8">
    <source>
        <dbReference type="WBParaSite" id="GPUH_0000413901-mRNA-1"/>
    </source>
</evidence>
<evidence type="ECO:0000313" key="7">
    <source>
        <dbReference type="Proteomes" id="UP000271098"/>
    </source>
</evidence>
<dbReference type="GO" id="GO:0006895">
    <property type="term" value="P:Golgi to endosome transport"/>
    <property type="evidence" value="ECO:0007669"/>
    <property type="project" value="InterPro"/>
</dbReference>
<keyword evidence="2" id="KW-0653">Protein transport</keyword>
<dbReference type="GO" id="GO:0005802">
    <property type="term" value="C:trans-Golgi network"/>
    <property type="evidence" value="ECO:0007669"/>
    <property type="project" value="TreeGrafter"/>
</dbReference>
<feature type="domain" description="DOP1 N-terminal" evidence="5">
    <location>
        <begin position="41"/>
        <end position="107"/>
    </location>
</feature>
<dbReference type="AlphaFoldDB" id="A0A183D5Z1"/>
<dbReference type="Pfam" id="PF04118">
    <property type="entry name" value="Dopey_N"/>
    <property type="match status" value="1"/>
</dbReference>
<dbReference type="Proteomes" id="UP000271098">
    <property type="component" value="Unassembled WGS sequence"/>
</dbReference>
<dbReference type="PANTHER" id="PTHR14042">
    <property type="entry name" value="DOPEY-RELATED"/>
    <property type="match status" value="1"/>
</dbReference>
<evidence type="ECO:0000256" key="1">
    <source>
        <dbReference type="ARBA" id="ARBA00022448"/>
    </source>
</evidence>